<dbReference type="Pfam" id="PF20239">
    <property type="entry name" value="DUF6596"/>
    <property type="match status" value="1"/>
</dbReference>
<dbReference type="NCBIfam" id="TIGR02937">
    <property type="entry name" value="sigma70-ECF"/>
    <property type="match status" value="1"/>
</dbReference>
<evidence type="ECO:0000259" key="6">
    <source>
        <dbReference type="Pfam" id="PF08281"/>
    </source>
</evidence>
<evidence type="ECO:0000256" key="4">
    <source>
        <dbReference type="ARBA" id="ARBA00023163"/>
    </source>
</evidence>
<evidence type="ECO:0000259" key="7">
    <source>
        <dbReference type="Pfam" id="PF20239"/>
    </source>
</evidence>
<dbReference type="RefSeq" id="WP_179754834.1">
    <property type="nucleotide sequence ID" value="NZ_JACCBU010000001.1"/>
</dbReference>
<evidence type="ECO:0000313" key="9">
    <source>
        <dbReference type="Proteomes" id="UP000569914"/>
    </source>
</evidence>
<dbReference type="GO" id="GO:0003677">
    <property type="term" value="F:DNA binding"/>
    <property type="evidence" value="ECO:0007669"/>
    <property type="project" value="InterPro"/>
</dbReference>
<evidence type="ECO:0000256" key="1">
    <source>
        <dbReference type="ARBA" id="ARBA00010641"/>
    </source>
</evidence>
<evidence type="ECO:0000313" key="8">
    <source>
        <dbReference type="EMBL" id="NYE73381.1"/>
    </source>
</evidence>
<gene>
    <name evidence="8" type="ORF">BKA15_004710</name>
</gene>
<keyword evidence="2" id="KW-0805">Transcription regulation</keyword>
<feature type="domain" description="RNA polymerase sigma-70 region 2" evidence="5">
    <location>
        <begin position="23"/>
        <end position="82"/>
    </location>
</feature>
<dbReference type="Pfam" id="PF08281">
    <property type="entry name" value="Sigma70_r4_2"/>
    <property type="match status" value="1"/>
</dbReference>
<dbReference type="PANTHER" id="PTHR47756">
    <property type="entry name" value="BLL6612 PROTEIN-RELATED"/>
    <property type="match status" value="1"/>
</dbReference>
<accession>A0A7Y9LET8</accession>
<dbReference type="Gene3D" id="1.10.10.10">
    <property type="entry name" value="Winged helix-like DNA-binding domain superfamily/Winged helix DNA-binding domain"/>
    <property type="match status" value="1"/>
</dbReference>
<dbReference type="InterPro" id="IPR007627">
    <property type="entry name" value="RNA_pol_sigma70_r2"/>
</dbReference>
<dbReference type="InterPro" id="IPR013324">
    <property type="entry name" value="RNA_pol_sigma_r3/r4-like"/>
</dbReference>
<keyword evidence="4" id="KW-0804">Transcription</keyword>
<name>A0A7Y9LET8_9ACTN</name>
<feature type="domain" description="RNA polymerase sigma factor 70 region 4 type 2" evidence="6">
    <location>
        <begin position="119"/>
        <end position="170"/>
    </location>
</feature>
<sequence length="416" mass="45366">MTQGSGPAVAAAVATAFSDEWGRIVATLIRRTGDWDLAEDCAQEAFALALRTWDRDGIPDRPGAWLTTAARRRALDRLRREQVGRTKLQELIMTEGDRTETYDPDPAMSPLTDDRLRLIFTCCHPALAFEAQVALALRTLAGLTTAEIARAFGVPEPTMAKRLVRVKAKITQAGIPYRVPPDHLLPERTAAVLGVIYLLFNEGYTATAGDDLARPGLMAEAIRLADLTASLMPDAPEAGGLLALLLLQRARQPGRIGPAGELIGLEDQDRSLWDQTMIGAGLDRLRLAGRRERIGPYQLQAMIVACHVTAARAADTDWSRIVLLYDQLLTLVPSPTVRLNRAIAVAMARGPEAGLAELASLPETGSREWTKQCAAARADLLRRAGRTDEAALAYRRAIDHSDNTAERAFLSKRLEN</sequence>
<dbReference type="InterPro" id="IPR046531">
    <property type="entry name" value="DUF6596"/>
</dbReference>
<reference evidence="8 9" key="1">
    <citation type="submission" date="2020-07" db="EMBL/GenBank/DDBJ databases">
        <title>Sequencing the genomes of 1000 actinobacteria strains.</title>
        <authorList>
            <person name="Klenk H.-P."/>
        </authorList>
    </citation>
    <scope>NUCLEOTIDE SEQUENCE [LARGE SCALE GENOMIC DNA]</scope>
    <source>
        <strain evidence="8 9">DSM 22083</strain>
    </source>
</reference>
<evidence type="ECO:0000259" key="5">
    <source>
        <dbReference type="Pfam" id="PF04542"/>
    </source>
</evidence>
<comment type="similarity">
    <text evidence="1">Belongs to the sigma-70 factor family. ECF subfamily.</text>
</comment>
<dbReference type="PANTHER" id="PTHR47756:SF2">
    <property type="entry name" value="BLL6612 PROTEIN"/>
    <property type="match status" value="1"/>
</dbReference>
<dbReference type="SUPFAM" id="SSF88946">
    <property type="entry name" value="Sigma2 domain of RNA polymerase sigma factors"/>
    <property type="match status" value="1"/>
</dbReference>
<dbReference type="InterPro" id="IPR013325">
    <property type="entry name" value="RNA_pol_sigma_r2"/>
</dbReference>
<dbReference type="AlphaFoldDB" id="A0A7Y9LET8"/>
<dbReference type="Pfam" id="PF04542">
    <property type="entry name" value="Sigma70_r2"/>
    <property type="match status" value="1"/>
</dbReference>
<keyword evidence="9" id="KW-1185">Reference proteome</keyword>
<evidence type="ECO:0000256" key="2">
    <source>
        <dbReference type="ARBA" id="ARBA00023015"/>
    </source>
</evidence>
<proteinExistence type="inferred from homology"/>
<dbReference type="SUPFAM" id="SSF88659">
    <property type="entry name" value="Sigma3 and sigma4 domains of RNA polymerase sigma factors"/>
    <property type="match status" value="1"/>
</dbReference>
<feature type="domain" description="DUF6596" evidence="7">
    <location>
        <begin position="188"/>
        <end position="288"/>
    </location>
</feature>
<dbReference type="InterPro" id="IPR036388">
    <property type="entry name" value="WH-like_DNA-bd_sf"/>
</dbReference>
<comment type="caution">
    <text evidence="8">The sequence shown here is derived from an EMBL/GenBank/DDBJ whole genome shotgun (WGS) entry which is preliminary data.</text>
</comment>
<protein>
    <submittedName>
        <fullName evidence="8">RNA polymerase sigma-70 factor (ECF subfamily)</fullName>
    </submittedName>
</protein>
<dbReference type="InterPro" id="IPR013249">
    <property type="entry name" value="RNA_pol_sigma70_r4_t2"/>
</dbReference>
<dbReference type="Proteomes" id="UP000569914">
    <property type="component" value="Unassembled WGS sequence"/>
</dbReference>
<dbReference type="InterPro" id="IPR014284">
    <property type="entry name" value="RNA_pol_sigma-70_dom"/>
</dbReference>
<dbReference type="GO" id="GO:0006352">
    <property type="term" value="P:DNA-templated transcription initiation"/>
    <property type="evidence" value="ECO:0007669"/>
    <property type="project" value="InterPro"/>
</dbReference>
<dbReference type="EMBL" id="JACCBU010000001">
    <property type="protein sequence ID" value="NYE73381.1"/>
    <property type="molecule type" value="Genomic_DNA"/>
</dbReference>
<organism evidence="8 9">
    <name type="scientific">Microlunatus parietis</name>
    <dbReference type="NCBI Taxonomy" id="682979"/>
    <lineage>
        <taxon>Bacteria</taxon>
        <taxon>Bacillati</taxon>
        <taxon>Actinomycetota</taxon>
        <taxon>Actinomycetes</taxon>
        <taxon>Propionibacteriales</taxon>
        <taxon>Propionibacteriaceae</taxon>
        <taxon>Microlunatus</taxon>
    </lineage>
</organism>
<dbReference type="GO" id="GO:0016987">
    <property type="term" value="F:sigma factor activity"/>
    <property type="evidence" value="ECO:0007669"/>
    <property type="project" value="UniProtKB-KW"/>
</dbReference>
<dbReference type="Gene3D" id="1.10.1740.10">
    <property type="match status" value="1"/>
</dbReference>
<evidence type="ECO:0000256" key="3">
    <source>
        <dbReference type="ARBA" id="ARBA00023082"/>
    </source>
</evidence>
<keyword evidence="3" id="KW-0731">Sigma factor</keyword>